<accession>A0A1G6QXS0</accession>
<proteinExistence type="predicted"/>
<dbReference type="AlphaFoldDB" id="A0A1G6QXS0"/>
<sequence>MTATPVMHLPVISECAAESCAYNHGHTCHAVAITVGDASTPVCDTFLDADMEGGEPSVTGRVGACKMADCRHNTGLECHAPSITVGYEREQVDCLTYARA</sequence>
<keyword evidence="3" id="KW-1185">Reference proteome</keyword>
<gene>
    <name evidence="2" type="ORF">SAMN05216505_104287</name>
</gene>
<protein>
    <recommendedName>
        <fullName evidence="1">DUF1540 domain-containing protein</fullName>
    </recommendedName>
</protein>
<reference evidence="3" key="1">
    <citation type="submission" date="2016-10" db="EMBL/GenBank/DDBJ databases">
        <authorList>
            <person name="Varghese N."/>
            <person name="Submissions S."/>
        </authorList>
    </citation>
    <scope>NUCLEOTIDE SEQUENCE [LARGE SCALE GENOMIC DNA]</scope>
    <source>
        <strain evidence="3">CGMCC 4.3504</strain>
    </source>
</reference>
<name>A0A1G6QXS0_9ACTN</name>
<feature type="domain" description="DUF1540" evidence="1">
    <location>
        <begin position="15"/>
        <end position="46"/>
    </location>
</feature>
<dbReference type="Proteomes" id="UP000182100">
    <property type="component" value="Unassembled WGS sequence"/>
</dbReference>
<dbReference type="EMBL" id="FMZK01000004">
    <property type="protein sequence ID" value="SDC96774.1"/>
    <property type="molecule type" value="Genomic_DNA"/>
</dbReference>
<dbReference type="InterPro" id="IPR011437">
    <property type="entry name" value="DUF1540"/>
</dbReference>
<dbReference type="STRING" id="67344.SAMN05216505_104287"/>
<evidence type="ECO:0000313" key="2">
    <source>
        <dbReference type="EMBL" id="SDC96774.1"/>
    </source>
</evidence>
<feature type="domain" description="DUF1540" evidence="1">
    <location>
        <begin position="65"/>
        <end position="97"/>
    </location>
</feature>
<dbReference type="Pfam" id="PF07561">
    <property type="entry name" value="DUF1540"/>
    <property type="match status" value="2"/>
</dbReference>
<evidence type="ECO:0000259" key="1">
    <source>
        <dbReference type="Pfam" id="PF07561"/>
    </source>
</evidence>
<organism evidence="2 3">
    <name type="scientific">Streptomyces prasinopilosus</name>
    <dbReference type="NCBI Taxonomy" id="67344"/>
    <lineage>
        <taxon>Bacteria</taxon>
        <taxon>Bacillati</taxon>
        <taxon>Actinomycetota</taxon>
        <taxon>Actinomycetes</taxon>
        <taxon>Kitasatosporales</taxon>
        <taxon>Streptomycetaceae</taxon>
        <taxon>Streptomyces</taxon>
    </lineage>
</organism>
<evidence type="ECO:0000313" key="3">
    <source>
        <dbReference type="Proteomes" id="UP000182100"/>
    </source>
</evidence>